<dbReference type="Proteomes" id="UP000001317">
    <property type="component" value="Chromosome"/>
</dbReference>
<dbReference type="CDD" id="cd00207">
    <property type="entry name" value="fer2"/>
    <property type="match status" value="1"/>
</dbReference>
<dbReference type="EMBL" id="CP000931">
    <property type="protein sequence ID" value="ABZ76595.1"/>
    <property type="molecule type" value="Genomic_DNA"/>
</dbReference>
<dbReference type="GO" id="GO:0051537">
    <property type="term" value="F:2 iron, 2 sulfur cluster binding"/>
    <property type="evidence" value="ECO:0007669"/>
    <property type="project" value="InterPro"/>
</dbReference>
<dbReference type="InterPro" id="IPR012675">
    <property type="entry name" value="Beta-grasp_dom_sf"/>
</dbReference>
<sequence>MTMSSQTLTYKPQDFSQASFKKAPIVSLQGMPVLLFNQQHLTLLEALEQKRVKIFSECRSGYCGQCKTKVKAGKVSYFREPLVTLEADECLPCCCIPDGDIDLALSAEGAEVVVRVPTHQSATAKVL</sequence>
<feature type="domain" description="2Fe-2S ferredoxin-type" evidence="2">
    <location>
        <begin position="39"/>
        <end position="97"/>
    </location>
</feature>
<keyword evidence="4" id="KW-1185">Reference proteome</keyword>
<dbReference type="RefSeq" id="WP_012277125.1">
    <property type="nucleotide sequence ID" value="NC_010334.1"/>
</dbReference>
<dbReference type="eggNOG" id="COG1018">
    <property type="taxonomic scope" value="Bacteria"/>
</dbReference>
<evidence type="ECO:0000313" key="4">
    <source>
        <dbReference type="Proteomes" id="UP000001317"/>
    </source>
</evidence>
<dbReference type="KEGG" id="shl:Shal_2034"/>
<dbReference type="InterPro" id="IPR036010">
    <property type="entry name" value="2Fe-2S_ferredoxin-like_sf"/>
</dbReference>
<proteinExistence type="predicted"/>
<dbReference type="InterPro" id="IPR001041">
    <property type="entry name" value="2Fe-2S_ferredoxin-type"/>
</dbReference>
<dbReference type="AlphaFoldDB" id="B0TT34"/>
<accession>B0TT34</accession>
<name>B0TT34_SHEHH</name>
<dbReference type="STRING" id="458817.Shal_2034"/>
<evidence type="ECO:0000256" key="1">
    <source>
        <dbReference type="ARBA" id="ARBA00023075"/>
    </source>
</evidence>
<gene>
    <name evidence="3" type="ordered locus">Shal_2034</name>
</gene>
<protein>
    <submittedName>
        <fullName evidence="3">Ferredoxin</fullName>
    </submittedName>
</protein>
<dbReference type="SUPFAM" id="SSF54292">
    <property type="entry name" value="2Fe-2S ferredoxin-like"/>
    <property type="match status" value="1"/>
</dbReference>
<organism evidence="3 4">
    <name type="scientific">Shewanella halifaxensis (strain HAW-EB4)</name>
    <dbReference type="NCBI Taxonomy" id="458817"/>
    <lineage>
        <taxon>Bacteria</taxon>
        <taxon>Pseudomonadati</taxon>
        <taxon>Pseudomonadota</taxon>
        <taxon>Gammaproteobacteria</taxon>
        <taxon>Alteromonadales</taxon>
        <taxon>Shewanellaceae</taxon>
        <taxon>Shewanella</taxon>
    </lineage>
</organism>
<dbReference type="InterPro" id="IPR006058">
    <property type="entry name" value="2Fe2S_fd_BS"/>
</dbReference>
<dbReference type="Gene3D" id="3.10.20.30">
    <property type="match status" value="1"/>
</dbReference>
<dbReference type="PROSITE" id="PS00197">
    <property type="entry name" value="2FE2S_FER_1"/>
    <property type="match status" value="1"/>
</dbReference>
<dbReference type="NCBIfam" id="NF007985">
    <property type="entry name" value="PRK10713.1"/>
    <property type="match status" value="1"/>
</dbReference>
<dbReference type="Pfam" id="PF00111">
    <property type="entry name" value="Fer2"/>
    <property type="match status" value="1"/>
</dbReference>
<reference evidence="3" key="1">
    <citation type="submission" date="2008-01" db="EMBL/GenBank/DDBJ databases">
        <title>Complete sequence of Shewanella halifaxensis HAW-EB4.</title>
        <authorList>
            <consortium name="US DOE Joint Genome Institute"/>
            <person name="Copeland A."/>
            <person name="Lucas S."/>
            <person name="Lapidus A."/>
            <person name="Glavina del Rio T."/>
            <person name="Dalin E."/>
            <person name="Tice H."/>
            <person name="Bruce D."/>
            <person name="Goodwin L."/>
            <person name="Pitluck S."/>
            <person name="Sims D."/>
            <person name="Brettin T."/>
            <person name="Detter J.C."/>
            <person name="Han C."/>
            <person name="Kuske C.R."/>
            <person name="Schmutz J."/>
            <person name="Larimer F."/>
            <person name="Land M."/>
            <person name="Hauser L."/>
            <person name="Kyrpides N."/>
            <person name="Kim E."/>
            <person name="Zhao J.-S."/>
            <person name="Richardson P."/>
        </authorList>
    </citation>
    <scope>NUCLEOTIDE SEQUENCE [LARGE SCALE GENOMIC DNA]</scope>
    <source>
        <strain evidence="3">HAW-EB4</strain>
    </source>
</reference>
<evidence type="ECO:0000313" key="3">
    <source>
        <dbReference type="EMBL" id="ABZ76595.1"/>
    </source>
</evidence>
<dbReference type="OrthoDB" id="9796486at2"/>
<dbReference type="HOGENOM" id="CLU_082632_6_0_6"/>
<keyword evidence="1" id="KW-0830">Ubiquinone</keyword>
<evidence type="ECO:0000259" key="2">
    <source>
        <dbReference type="Pfam" id="PF00111"/>
    </source>
</evidence>